<evidence type="ECO:0000313" key="1">
    <source>
        <dbReference type="EMBL" id="KZV87951.1"/>
    </source>
</evidence>
<dbReference type="FunFam" id="3.90.550.10:FF:000171">
    <property type="entry name" value="Glycosyl transferase family protein"/>
    <property type="match status" value="1"/>
</dbReference>
<dbReference type="GO" id="GO:0016757">
    <property type="term" value="F:glycosyltransferase activity"/>
    <property type="evidence" value="ECO:0007669"/>
    <property type="project" value="InterPro"/>
</dbReference>
<accession>A0A165EY34</accession>
<organism evidence="1 2">
    <name type="scientific">Exidia glandulosa HHB12029</name>
    <dbReference type="NCBI Taxonomy" id="1314781"/>
    <lineage>
        <taxon>Eukaryota</taxon>
        <taxon>Fungi</taxon>
        <taxon>Dikarya</taxon>
        <taxon>Basidiomycota</taxon>
        <taxon>Agaricomycotina</taxon>
        <taxon>Agaricomycetes</taxon>
        <taxon>Auriculariales</taxon>
        <taxon>Exidiaceae</taxon>
        <taxon>Exidia</taxon>
    </lineage>
</organism>
<evidence type="ECO:0000313" key="2">
    <source>
        <dbReference type="Proteomes" id="UP000077266"/>
    </source>
</evidence>
<dbReference type="CDD" id="cd02537">
    <property type="entry name" value="GT8_Glycogenin"/>
    <property type="match status" value="1"/>
</dbReference>
<protein>
    <submittedName>
        <fullName evidence="1">Glycosyl transferase family protein</fullName>
    </submittedName>
</protein>
<keyword evidence="2" id="KW-1185">Reference proteome</keyword>
<dbReference type="OrthoDB" id="2014201at2759"/>
<keyword evidence="1" id="KW-0808">Transferase</keyword>
<reference evidence="1 2" key="1">
    <citation type="journal article" date="2016" name="Mol. Biol. Evol.">
        <title>Comparative Genomics of Early-Diverging Mushroom-Forming Fungi Provides Insights into the Origins of Lignocellulose Decay Capabilities.</title>
        <authorList>
            <person name="Nagy L.G."/>
            <person name="Riley R."/>
            <person name="Tritt A."/>
            <person name="Adam C."/>
            <person name="Daum C."/>
            <person name="Floudas D."/>
            <person name="Sun H."/>
            <person name="Yadav J.S."/>
            <person name="Pangilinan J."/>
            <person name="Larsson K.H."/>
            <person name="Matsuura K."/>
            <person name="Barry K."/>
            <person name="Labutti K."/>
            <person name="Kuo R."/>
            <person name="Ohm R.A."/>
            <person name="Bhattacharya S.S."/>
            <person name="Shirouzu T."/>
            <person name="Yoshinaga Y."/>
            <person name="Martin F.M."/>
            <person name="Grigoriev I.V."/>
            <person name="Hibbett D.S."/>
        </authorList>
    </citation>
    <scope>NUCLEOTIDE SEQUENCE [LARGE SCALE GENOMIC DNA]</scope>
    <source>
        <strain evidence="1 2">HHB12029</strain>
    </source>
</reference>
<dbReference type="Proteomes" id="UP000077266">
    <property type="component" value="Unassembled WGS sequence"/>
</dbReference>
<dbReference type="PANTHER" id="PTHR11183">
    <property type="entry name" value="GLYCOGENIN SUBFAMILY MEMBER"/>
    <property type="match status" value="1"/>
</dbReference>
<dbReference type="InterPro" id="IPR050587">
    <property type="entry name" value="GNT1/Glycosyltrans_8"/>
</dbReference>
<dbReference type="AlphaFoldDB" id="A0A165EY34"/>
<dbReference type="EMBL" id="KV426111">
    <property type="protein sequence ID" value="KZV87951.1"/>
    <property type="molecule type" value="Genomic_DNA"/>
</dbReference>
<dbReference type="InterPro" id="IPR029044">
    <property type="entry name" value="Nucleotide-diphossugar_trans"/>
</dbReference>
<dbReference type="STRING" id="1314781.A0A165EY34"/>
<dbReference type="InterPro" id="IPR002495">
    <property type="entry name" value="Glyco_trans_8"/>
</dbReference>
<sequence>MTANDNNQAVSTSNPDKKRVVESSKVWTALLTNTSYLKGTLTLDYSLKRVKSAYPLIVLYTDSLPPEAHHALDARHIPKKHVPYLVPKSQRDYSNDPRFYDCWTKLTPFSLVEYERVVQLDADMLVLRNMDELMDIELDSRSDSMNSNRVFAATHACACNPCKKPHYPKHWVPKNCAYTSQHSSPKRAQAKGAPCTAGIGLPNGGLQVVNPSAETYGTILRALNSTDASSYDFADQSLLGDVFRGRWVSLPYVYNGLKFLRWDGVHDAIWRDERVKNMHYGMNPKPWEETEEMRKKRDARDETHEWWWEINDERLKEEKTHGVDDGW</sequence>
<dbReference type="SUPFAM" id="SSF53448">
    <property type="entry name" value="Nucleotide-diphospho-sugar transferases"/>
    <property type="match status" value="1"/>
</dbReference>
<name>A0A165EY34_EXIGL</name>
<dbReference type="Gene3D" id="3.90.550.10">
    <property type="entry name" value="Spore Coat Polysaccharide Biosynthesis Protein SpsA, Chain A"/>
    <property type="match status" value="1"/>
</dbReference>
<dbReference type="FunCoup" id="A0A165EY34">
    <property type="interactions" value="851"/>
</dbReference>
<dbReference type="InParanoid" id="A0A165EY34"/>
<dbReference type="Pfam" id="PF01501">
    <property type="entry name" value="Glyco_transf_8"/>
    <property type="match status" value="1"/>
</dbReference>
<proteinExistence type="predicted"/>
<gene>
    <name evidence="1" type="ORF">EXIGLDRAFT_799558</name>
</gene>